<sequence>MACAALCAALAGAAAGCGDPDAGTNGVGKLSARQIEQKARTAVDAATAVRVSGALVTSGQTYMLDMRLTKNGATGSVASHKTTFTLLRVADALYLKGSDAFWHQAADGTSPTPAASAGGGGGAAGGGEVADKLGGKYVKVPADDPAYKRLRGFTDMQALLDGLLALGGTPAKGDRKTLDGVRTIEVTGGDDAKGGTLNVSLEGKPYPLRLVRGGGAGTVTLKDWGKAVALKPPSKDQLVDYGSKIPRT</sequence>
<reference evidence="1" key="1">
    <citation type="submission" date="2021-03" db="EMBL/GenBank/DDBJ databases">
        <title>Whole genome sequence of Streptomyces bomunensis MMS17-BM035.</title>
        <authorList>
            <person name="Lee J.H."/>
        </authorList>
    </citation>
    <scope>NUCLEOTIDE SEQUENCE</scope>
    <source>
        <strain evidence="1">MMS17-BM035</strain>
    </source>
</reference>
<dbReference type="Proteomes" id="UP000670475">
    <property type="component" value="Unassembled WGS sequence"/>
</dbReference>
<dbReference type="AlphaFoldDB" id="A0A940MFU9"/>
<accession>A0A940MFU9</accession>
<comment type="caution">
    <text evidence="1">The sequence shown here is derived from an EMBL/GenBank/DDBJ whole genome shotgun (WGS) entry which is preliminary data.</text>
</comment>
<dbReference type="EMBL" id="JAGIQL010000319">
    <property type="protein sequence ID" value="MBP0462180.1"/>
    <property type="molecule type" value="Genomic_DNA"/>
</dbReference>
<gene>
    <name evidence="1" type="ORF">JFN87_32785</name>
</gene>
<evidence type="ECO:0000313" key="2">
    <source>
        <dbReference type="Proteomes" id="UP000670475"/>
    </source>
</evidence>
<evidence type="ECO:0000313" key="1">
    <source>
        <dbReference type="EMBL" id="MBP0462180.1"/>
    </source>
</evidence>
<protein>
    <recommendedName>
        <fullName evidence="3">Lipoprotein</fullName>
    </recommendedName>
</protein>
<organism evidence="1 2">
    <name type="scientific">Streptomyces montanisoli</name>
    <dbReference type="NCBI Taxonomy" id="2798581"/>
    <lineage>
        <taxon>Bacteria</taxon>
        <taxon>Bacillati</taxon>
        <taxon>Actinomycetota</taxon>
        <taxon>Actinomycetes</taxon>
        <taxon>Kitasatosporales</taxon>
        <taxon>Streptomycetaceae</taxon>
        <taxon>Streptomyces</taxon>
    </lineage>
</organism>
<name>A0A940MFU9_9ACTN</name>
<keyword evidence="2" id="KW-1185">Reference proteome</keyword>
<evidence type="ECO:0008006" key="3">
    <source>
        <dbReference type="Google" id="ProtNLM"/>
    </source>
</evidence>
<proteinExistence type="predicted"/>